<comment type="subcellular location">
    <subcellularLocation>
        <location evidence="1">Membrane</location>
        <topology evidence="1">Multi-pass membrane protein</topology>
    </subcellularLocation>
</comment>
<dbReference type="CDD" id="cd07042">
    <property type="entry name" value="STAS_SulP_like_sulfate_transporter"/>
    <property type="match status" value="1"/>
</dbReference>
<feature type="domain" description="STAS" evidence="7">
    <location>
        <begin position="532"/>
        <end position="649"/>
    </location>
</feature>
<dbReference type="InterPro" id="IPR011547">
    <property type="entry name" value="SLC26A/SulP_dom"/>
</dbReference>
<dbReference type="PROSITE" id="PS50801">
    <property type="entry name" value="STAS"/>
    <property type="match status" value="1"/>
</dbReference>
<keyword evidence="4 6" id="KW-0472">Membrane</keyword>
<evidence type="ECO:0000256" key="4">
    <source>
        <dbReference type="ARBA" id="ARBA00023136"/>
    </source>
</evidence>
<proteinExistence type="predicted"/>
<dbReference type="GO" id="GO:0016020">
    <property type="term" value="C:membrane"/>
    <property type="evidence" value="ECO:0007669"/>
    <property type="project" value="UniProtKB-SubCell"/>
</dbReference>
<feature type="transmembrane region" description="Helical" evidence="6">
    <location>
        <begin position="448"/>
        <end position="465"/>
    </location>
</feature>
<dbReference type="Pfam" id="PF00916">
    <property type="entry name" value="Sulfate_transp"/>
    <property type="match status" value="1"/>
</dbReference>
<dbReference type="InterPro" id="IPR001902">
    <property type="entry name" value="SLC26A/SulP_fam"/>
</dbReference>
<feature type="transmembrane region" description="Helical" evidence="6">
    <location>
        <begin position="424"/>
        <end position="441"/>
    </location>
</feature>
<feature type="transmembrane region" description="Helical" evidence="6">
    <location>
        <begin position="485"/>
        <end position="515"/>
    </location>
</feature>
<accession>A0AA36CLJ1</accession>
<evidence type="ECO:0000256" key="1">
    <source>
        <dbReference type="ARBA" id="ARBA00004141"/>
    </source>
</evidence>
<dbReference type="GO" id="GO:0055085">
    <property type="term" value="P:transmembrane transport"/>
    <property type="evidence" value="ECO:0007669"/>
    <property type="project" value="InterPro"/>
</dbReference>
<keyword evidence="9" id="KW-1185">Reference proteome</keyword>
<organism evidence="8 9">
    <name type="scientific">Mesorhabditis spiculigera</name>
    <dbReference type="NCBI Taxonomy" id="96644"/>
    <lineage>
        <taxon>Eukaryota</taxon>
        <taxon>Metazoa</taxon>
        <taxon>Ecdysozoa</taxon>
        <taxon>Nematoda</taxon>
        <taxon>Chromadorea</taxon>
        <taxon>Rhabditida</taxon>
        <taxon>Rhabditina</taxon>
        <taxon>Rhabditomorpha</taxon>
        <taxon>Rhabditoidea</taxon>
        <taxon>Rhabditidae</taxon>
        <taxon>Mesorhabditinae</taxon>
        <taxon>Mesorhabditis</taxon>
    </lineage>
</organism>
<reference evidence="8" key="1">
    <citation type="submission" date="2023-06" db="EMBL/GenBank/DDBJ databases">
        <authorList>
            <person name="Delattre M."/>
        </authorList>
    </citation>
    <scope>NUCLEOTIDE SEQUENCE</scope>
    <source>
        <strain evidence="8">AF72</strain>
    </source>
</reference>
<feature type="transmembrane region" description="Helical" evidence="6">
    <location>
        <begin position="348"/>
        <end position="368"/>
    </location>
</feature>
<evidence type="ECO:0000313" key="8">
    <source>
        <dbReference type="EMBL" id="CAJ0571320.1"/>
    </source>
</evidence>
<sequence length="681" mass="75314">MSTSDDSSGDEELTETRCDSVYYAALKNSGPSVVRRVPMNQERFEKEFCLEADDIKPSIWRAARDHAKGFLIGCVSGPAIWARFCRLLPILSWLPTYSIRENLFGDVMGGLTVGILQVPQGIAYAYLAGVGAINGLYASCLPAFIYIFFGTSRHASLGSFAVLALMSATANQAVRDHLGNELILETEISATLTFAVGLWLLLFWMLQLQCVFAYVSDAVMSAFTTGSAVHVLVSQLPYMLGVEAPRSSGPGYLFVVLWHLGSSYKAISLDTLICSWFAVVNLWGYKDLITTELQRYFRCNVPIPYEFMMMVGYLVGEHFGGINAQFKWKVVGPIPTGLPSPTWPTWHILPICLLHAIPLVVVALSVHVSMSKVVARKFKYRLDGQQEFLALGVMSLISGLFPVFPVTTSLSRTMVNVTSGSKTQLSALFSCLLLLTLILWLGPLIEPLPMWILATVITVALQGMFVKCGETLRNLYQYSKIDAFVWVVCFVATVAIDVMPGLVISVVISLVTVIFRIQWLSWEKLTFPGTSPAIRILRFDGPILFLNAERCKQQATIAVAEWEAALNEPTSPDRKSFFRFLLLDLSRVTAVDHMGLDILTEVLDELRGRDIIYYICGAKTSTRKLLLKRGAMGKLSDFYPSIDDALAVITHSNKRLSQGSEEQSTDSSSASPEAPPPIRQK</sequence>
<feature type="transmembrane region" description="Helical" evidence="6">
    <location>
        <begin position="218"/>
        <end position="240"/>
    </location>
</feature>
<comment type="caution">
    <text evidence="8">The sequence shown here is derived from an EMBL/GenBank/DDBJ whole genome shotgun (WGS) entry which is preliminary data.</text>
</comment>
<feature type="transmembrane region" description="Helical" evidence="6">
    <location>
        <begin position="124"/>
        <end position="149"/>
    </location>
</feature>
<gene>
    <name evidence="8" type="ORF">MSPICULIGERA_LOCUS9732</name>
</gene>
<name>A0AA36CLJ1_9BILA</name>
<evidence type="ECO:0000256" key="2">
    <source>
        <dbReference type="ARBA" id="ARBA00022692"/>
    </source>
</evidence>
<dbReference type="PANTHER" id="PTHR11814">
    <property type="entry name" value="SULFATE TRANSPORTER"/>
    <property type="match status" value="1"/>
</dbReference>
<dbReference type="AlphaFoldDB" id="A0AA36CLJ1"/>
<feature type="non-terminal residue" evidence="8">
    <location>
        <position position="681"/>
    </location>
</feature>
<dbReference type="SUPFAM" id="SSF52091">
    <property type="entry name" value="SpoIIaa-like"/>
    <property type="match status" value="1"/>
</dbReference>
<dbReference type="Proteomes" id="UP001177023">
    <property type="component" value="Unassembled WGS sequence"/>
</dbReference>
<protein>
    <recommendedName>
        <fullName evidence="7">STAS domain-containing protein</fullName>
    </recommendedName>
</protein>
<dbReference type="InterPro" id="IPR036513">
    <property type="entry name" value="STAS_dom_sf"/>
</dbReference>
<evidence type="ECO:0000256" key="6">
    <source>
        <dbReference type="SAM" id="Phobius"/>
    </source>
</evidence>
<keyword evidence="3 6" id="KW-1133">Transmembrane helix</keyword>
<keyword evidence="2 6" id="KW-0812">Transmembrane</keyword>
<feature type="compositionally biased region" description="Low complexity" evidence="5">
    <location>
        <begin position="657"/>
        <end position="672"/>
    </location>
</feature>
<evidence type="ECO:0000259" key="7">
    <source>
        <dbReference type="PROSITE" id="PS50801"/>
    </source>
</evidence>
<feature type="transmembrane region" description="Helical" evidence="6">
    <location>
        <begin position="186"/>
        <end position="206"/>
    </location>
</feature>
<feature type="transmembrane region" description="Helical" evidence="6">
    <location>
        <begin position="252"/>
        <end position="278"/>
    </location>
</feature>
<dbReference type="Gene3D" id="3.30.750.24">
    <property type="entry name" value="STAS domain"/>
    <property type="match status" value="1"/>
</dbReference>
<feature type="region of interest" description="Disordered" evidence="5">
    <location>
        <begin position="654"/>
        <end position="681"/>
    </location>
</feature>
<evidence type="ECO:0000313" key="9">
    <source>
        <dbReference type="Proteomes" id="UP001177023"/>
    </source>
</evidence>
<evidence type="ECO:0000256" key="5">
    <source>
        <dbReference type="SAM" id="MobiDB-lite"/>
    </source>
</evidence>
<dbReference type="InterPro" id="IPR002645">
    <property type="entry name" value="STAS_dom"/>
</dbReference>
<feature type="transmembrane region" description="Helical" evidence="6">
    <location>
        <begin position="388"/>
        <end position="404"/>
    </location>
</feature>
<dbReference type="Pfam" id="PF01740">
    <property type="entry name" value="STAS"/>
    <property type="match status" value="1"/>
</dbReference>
<evidence type="ECO:0000256" key="3">
    <source>
        <dbReference type="ARBA" id="ARBA00022989"/>
    </source>
</evidence>
<dbReference type="EMBL" id="CATQJA010002556">
    <property type="protein sequence ID" value="CAJ0571320.1"/>
    <property type="molecule type" value="Genomic_DNA"/>
</dbReference>